<sequence length="44" mass="4893">MVGCVYKSFVPEGDYRGSGLRTKTKSAGNTICLQCALMKELHWI</sequence>
<comment type="caution">
    <text evidence="1">The sequence shown here is derived from an EMBL/GenBank/DDBJ whole genome shotgun (WGS) entry which is preliminary data.</text>
</comment>
<evidence type="ECO:0000313" key="2">
    <source>
        <dbReference type="Proteomes" id="UP000016491"/>
    </source>
</evidence>
<name>A0ABC9TSY2_CLOSY</name>
<proteinExistence type="predicted"/>
<reference evidence="1 2" key="1">
    <citation type="submission" date="2013-07" db="EMBL/GenBank/DDBJ databases">
        <authorList>
            <person name="Weinstock G."/>
            <person name="Sodergren E."/>
            <person name="Wylie T."/>
            <person name="Fulton L."/>
            <person name="Fulton R."/>
            <person name="Fronick C."/>
            <person name="O'Laughlin M."/>
            <person name="Godfrey J."/>
            <person name="Miner T."/>
            <person name="Herter B."/>
            <person name="Appelbaum E."/>
            <person name="Cordes M."/>
            <person name="Lek S."/>
            <person name="Wollam A."/>
            <person name="Pepin K.H."/>
            <person name="Palsikar V.B."/>
            <person name="Mitreva M."/>
            <person name="Wilson R.K."/>
        </authorList>
    </citation>
    <scope>NUCLEOTIDE SEQUENCE [LARGE SCALE GENOMIC DNA]</scope>
    <source>
        <strain evidence="1 2">ATCC 14940</strain>
    </source>
</reference>
<accession>A0ABC9TSY2</accession>
<dbReference type="EMBL" id="AWSU01000340">
    <property type="protein sequence ID" value="ERI74234.1"/>
    <property type="molecule type" value="Genomic_DNA"/>
</dbReference>
<dbReference type="AlphaFoldDB" id="A0ABC9TSY2"/>
<gene>
    <name evidence="1" type="ORF">CLOSYM_04209</name>
</gene>
<protein>
    <submittedName>
        <fullName evidence="1">Uncharacterized protein</fullName>
    </submittedName>
</protein>
<evidence type="ECO:0000313" key="1">
    <source>
        <dbReference type="EMBL" id="ERI74234.1"/>
    </source>
</evidence>
<dbReference type="Proteomes" id="UP000016491">
    <property type="component" value="Unassembled WGS sequence"/>
</dbReference>
<organism evidence="1 2">
    <name type="scientific">[Clostridium] symbiosum ATCC 14940</name>
    <dbReference type="NCBI Taxonomy" id="411472"/>
    <lineage>
        <taxon>Bacteria</taxon>
        <taxon>Bacillati</taxon>
        <taxon>Bacillota</taxon>
        <taxon>Clostridia</taxon>
        <taxon>Lachnospirales</taxon>
        <taxon>Lachnospiraceae</taxon>
        <taxon>Otoolea</taxon>
    </lineage>
</organism>